<dbReference type="EMBL" id="CAJVPM010001636">
    <property type="protein sequence ID" value="CAG8470597.1"/>
    <property type="molecule type" value="Genomic_DNA"/>
</dbReference>
<accession>A0ACA9KFQ7</accession>
<dbReference type="Proteomes" id="UP000789860">
    <property type="component" value="Unassembled WGS sequence"/>
</dbReference>
<keyword evidence="2" id="KW-1185">Reference proteome</keyword>
<proteinExistence type="predicted"/>
<evidence type="ECO:0000313" key="1">
    <source>
        <dbReference type="EMBL" id="CAG8470597.1"/>
    </source>
</evidence>
<organism evidence="1 2">
    <name type="scientific">Scutellospora calospora</name>
    <dbReference type="NCBI Taxonomy" id="85575"/>
    <lineage>
        <taxon>Eukaryota</taxon>
        <taxon>Fungi</taxon>
        <taxon>Fungi incertae sedis</taxon>
        <taxon>Mucoromycota</taxon>
        <taxon>Glomeromycotina</taxon>
        <taxon>Glomeromycetes</taxon>
        <taxon>Diversisporales</taxon>
        <taxon>Gigasporaceae</taxon>
        <taxon>Scutellospora</taxon>
    </lineage>
</organism>
<comment type="caution">
    <text evidence="1">The sequence shown here is derived from an EMBL/GenBank/DDBJ whole genome shotgun (WGS) entry which is preliminary data.</text>
</comment>
<reference evidence="1" key="1">
    <citation type="submission" date="2021-06" db="EMBL/GenBank/DDBJ databases">
        <authorList>
            <person name="Kallberg Y."/>
            <person name="Tangrot J."/>
            <person name="Rosling A."/>
        </authorList>
    </citation>
    <scope>NUCLEOTIDE SEQUENCE</scope>
    <source>
        <strain evidence="1">AU212A</strain>
    </source>
</reference>
<protein>
    <submittedName>
        <fullName evidence="1">10236_t:CDS:1</fullName>
    </submittedName>
</protein>
<name>A0ACA9KFQ7_9GLOM</name>
<evidence type="ECO:0000313" key="2">
    <source>
        <dbReference type="Proteomes" id="UP000789860"/>
    </source>
</evidence>
<sequence length="94" mass="10947">MNLEKYSTSDNSEDIFLVDEIALENSRFLLNDENIEIEEASIQSSDLTLCVIIDIIEGEIRYCNSKIKLHPLRQMIGTWEIDADEFKDIKSHFH</sequence>
<gene>
    <name evidence="1" type="ORF">SCALOS_LOCUS2010</name>
</gene>